<dbReference type="EMBL" id="MU155214">
    <property type="protein sequence ID" value="KAF9479369.1"/>
    <property type="molecule type" value="Genomic_DNA"/>
</dbReference>
<evidence type="ECO:0000313" key="2">
    <source>
        <dbReference type="Proteomes" id="UP000807469"/>
    </source>
</evidence>
<accession>A0A9P5Z3D7</accession>
<protein>
    <recommendedName>
        <fullName evidence="3">F-box domain-containing protein</fullName>
    </recommendedName>
</protein>
<dbReference type="Proteomes" id="UP000807469">
    <property type="component" value="Unassembled WGS sequence"/>
</dbReference>
<dbReference type="Gene3D" id="3.80.10.10">
    <property type="entry name" value="Ribonuclease Inhibitor"/>
    <property type="match status" value="1"/>
</dbReference>
<sequence>MSLLLSSMNLQKLPLELVEEIFRLSALQPHDGVRFYNKRSLSRLRLISRQFEFAVDPFLFSDVTFDFETRGNSLIMDCLGTLADSDNSWHPACQYATTLCIRSLPSVERSPFNDIEYYSWVSEQIPLAIKSLKNVRVLHWDICGFDHLSAVVDGLSELPHLQDIHIRFYLPYIYQIPGMVPLHRFKTMQSLDAGGLSVLSATDFASQLRTVLGHGQFLKKLGLNLPHSFGYSAERHLLRDIVKDMSPGTHLSLEYLRLGGFSLELDSITLPHLRNLSSLDVSREPEHRWNPKDEQFWNNMASARIRIRDLVIDGITRPILAYLQTYEGLERLTSLGCEETDLSLSERSTVAPEEARSLSDELYNIVLPLHKEYFLMFKTQNHYLGRAPTYLTYQDMISLSVCKKLLTLYLIIEGSSILDKSDNDVKHLIEIALQLPEIESISLIVTVLDPYSSTDNTATQLTSVLTSIGVPNEVTNRSPGDFCTVQIDYHEFVAYIAEGYVKIRSA</sequence>
<keyword evidence="2" id="KW-1185">Reference proteome</keyword>
<comment type="caution">
    <text evidence="1">The sequence shown here is derived from an EMBL/GenBank/DDBJ whole genome shotgun (WGS) entry which is preliminary data.</text>
</comment>
<reference evidence="1" key="1">
    <citation type="submission" date="2020-11" db="EMBL/GenBank/DDBJ databases">
        <authorList>
            <consortium name="DOE Joint Genome Institute"/>
            <person name="Ahrendt S."/>
            <person name="Riley R."/>
            <person name="Andreopoulos W."/>
            <person name="Labutti K."/>
            <person name="Pangilinan J."/>
            <person name="Ruiz-Duenas F.J."/>
            <person name="Barrasa J.M."/>
            <person name="Sanchez-Garcia M."/>
            <person name="Camarero S."/>
            <person name="Miyauchi S."/>
            <person name="Serrano A."/>
            <person name="Linde D."/>
            <person name="Babiker R."/>
            <person name="Drula E."/>
            <person name="Ayuso-Fernandez I."/>
            <person name="Pacheco R."/>
            <person name="Padilla G."/>
            <person name="Ferreira P."/>
            <person name="Barriuso J."/>
            <person name="Kellner H."/>
            <person name="Castanera R."/>
            <person name="Alfaro M."/>
            <person name="Ramirez L."/>
            <person name="Pisabarro A.G."/>
            <person name="Kuo A."/>
            <person name="Tritt A."/>
            <person name="Lipzen A."/>
            <person name="He G."/>
            <person name="Yan M."/>
            <person name="Ng V."/>
            <person name="Cullen D."/>
            <person name="Martin F."/>
            <person name="Rosso M.-N."/>
            <person name="Henrissat B."/>
            <person name="Hibbett D."/>
            <person name="Martinez A.T."/>
            <person name="Grigoriev I.V."/>
        </authorList>
    </citation>
    <scope>NUCLEOTIDE SEQUENCE</scope>
    <source>
        <strain evidence="1">CIRM-BRFM 674</strain>
    </source>
</reference>
<dbReference type="OrthoDB" id="5290889at2759"/>
<evidence type="ECO:0008006" key="3">
    <source>
        <dbReference type="Google" id="ProtNLM"/>
    </source>
</evidence>
<organism evidence="1 2">
    <name type="scientific">Pholiota conissans</name>
    <dbReference type="NCBI Taxonomy" id="109636"/>
    <lineage>
        <taxon>Eukaryota</taxon>
        <taxon>Fungi</taxon>
        <taxon>Dikarya</taxon>
        <taxon>Basidiomycota</taxon>
        <taxon>Agaricomycotina</taxon>
        <taxon>Agaricomycetes</taxon>
        <taxon>Agaricomycetidae</taxon>
        <taxon>Agaricales</taxon>
        <taxon>Agaricineae</taxon>
        <taxon>Strophariaceae</taxon>
        <taxon>Pholiota</taxon>
    </lineage>
</organism>
<dbReference type="AlphaFoldDB" id="A0A9P5Z3D7"/>
<name>A0A9P5Z3D7_9AGAR</name>
<gene>
    <name evidence="1" type="ORF">BDN70DRAFT_993502</name>
</gene>
<dbReference type="SUPFAM" id="SSF52047">
    <property type="entry name" value="RNI-like"/>
    <property type="match status" value="1"/>
</dbReference>
<dbReference type="InterPro" id="IPR032675">
    <property type="entry name" value="LRR_dom_sf"/>
</dbReference>
<proteinExistence type="predicted"/>
<evidence type="ECO:0000313" key="1">
    <source>
        <dbReference type="EMBL" id="KAF9479369.1"/>
    </source>
</evidence>